<dbReference type="PROSITE" id="PS51085">
    <property type="entry name" value="2FE2S_FER_2"/>
    <property type="match status" value="1"/>
</dbReference>
<dbReference type="GO" id="GO:0016491">
    <property type="term" value="F:oxidoreductase activity"/>
    <property type="evidence" value="ECO:0007669"/>
    <property type="project" value="UniProtKB-KW"/>
</dbReference>
<feature type="domain" description="2Fe-2S ferredoxin-type" evidence="9">
    <location>
        <begin position="283"/>
        <end position="370"/>
    </location>
</feature>
<feature type="compositionally biased region" description="Low complexity" evidence="8">
    <location>
        <begin position="37"/>
        <end position="50"/>
    </location>
</feature>
<feature type="domain" description="FAD-binding FR-type" evidence="10">
    <location>
        <begin position="55"/>
        <end position="157"/>
    </location>
</feature>
<evidence type="ECO:0000313" key="11">
    <source>
        <dbReference type="EMBL" id="MPY57642.1"/>
    </source>
</evidence>
<evidence type="ECO:0000256" key="1">
    <source>
        <dbReference type="ARBA" id="ARBA00001974"/>
    </source>
</evidence>
<dbReference type="InterPro" id="IPR006058">
    <property type="entry name" value="2Fe2S_fd_BS"/>
</dbReference>
<dbReference type="PROSITE" id="PS51384">
    <property type="entry name" value="FAD_FR"/>
    <property type="match status" value="1"/>
</dbReference>
<keyword evidence="12" id="KW-1185">Reference proteome</keyword>
<keyword evidence="7" id="KW-0411">Iron-sulfur</keyword>
<dbReference type="GO" id="GO:0046872">
    <property type="term" value="F:metal ion binding"/>
    <property type="evidence" value="ECO:0007669"/>
    <property type="project" value="UniProtKB-KW"/>
</dbReference>
<keyword evidence="4" id="KW-0479">Metal-binding</keyword>
<reference evidence="11 12" key="1">
    <citation type="submission" date="2019-07" db="EMBL/GenBank/DDBJ databases">
        <title>New species of Amycolatopsis and Streptomyces.</title>
        <authorList>
            <person name="Duangmal K."/>
            <person name="Teo W.F.A."/>
            <person name="Lipun K."/>
        </authorList>
    </citation>
    <scope>NUCLEOTIDE SEQUENCE [LARGE SCALE GENOMIC DNA]</scope>
    <source>
        <strain evidence="11 12">NBRC 106415</strain>
    </source>
</reference>
<dbReference type="InterPro" id="IPR050415">
    <property type="entry name" value="MRET"/>
</dbReference>
<feature type="region of interest" description="Disordered" evidence="8">
    <location>
        <begin position="28"/>
        <end position="55"/>
    </location>
</feature>
<dbReference type="EMBL" id="VJZC01000051">
    <property type="protein sequence ID" value="MPY57642.1"/>
    <property type="molecule type" value="Genomic_DNA"/>
</dbReference>
<dbReference type="PROSITE" id="PS00197">
    <property type="entry name" value="2FE2S_FER_1"/>
    <property type="match status" value="1"/>
</dbReference>
<dbReference type="Gene3D" id="3.10.20.30">
    <property type="match status" value="1"/>
</dbReference>
<sequence>MWRIDAQRLHAVVEALWNEDHQVRVHLDQEPNPAREPTVTSPPTTAPASSRHGAAYEGTVTVLSRRTVADGVLSLELAPGSGEPLPPWQPGAHIDVVLPTGVTRQYSLCGPAELRDRWRVAVLREPDGRGGSRWIHDNVREGTRLRVRGPRNHFPLRPARRYLFVGGGIGITPLLPMTAAAEAAGAEWSLLYGGRTHASMAFLPELAGYGDRVTVRPQDRYGLLDLAGFLGEPDPSALVYCCGPAGLIDAVEAHCADWPPGSLNVERFAAAAGEQPAVEEGEQPIEVELRASGMTLTVPPEQSVLRAVEEAGVPVLSSCEEGICGSCETAVVEGEVDHRDSLLTDEERAAGDTMLICVSRARGARLVLDL</sequence>
<proteinExistence type="predicted"/>
<keyword evidence="2" id="KW-0285">Flavoprotein</keyword>
<dbReference type="InterPro" id="IPR012675">
    <property type="entry name" value="Beta-grasp_dom_sf"/>
</dbReference>
<dbReference type="GO" id="GO:0051537">
    <property type="term" value="F:2 iron, 2 sulfur cluster binding"/>
    <property type="evidence" value="ECO:0007669"/>
    <property type="project" value="UniProtKB-KW"/>
</dbReference>
<evidence type="ECO:0000256" key="7">
    <source>
        <dbReference type="ARBA" id="ARBA00023014"/>
    </source>
</evidence>
<keyword evidence="5" id="KW-0560">Oxidoreductase</keyword>
<evidence type="ECO:0000259" key="9">
    <source>
        <dbReference type="PROSITE" id="PS51085"/>
    </source>
</evidence>
<dbReference type="Gene3D" id="2.40.30.10">
    <property type="entry name" value="Translation factors"/>
    <property type="match status" value="1"/>
</dbReference>
<dbReference type="PANTHER" id="PTHR47354">
    <property type="entry name" value="NADH OXIDOREDUCTASE HCR"/>
    <property type="match status" value="1"/>
</dbReference>
<evidence type="ECO:0000256" key="4">
    <source>
        <dbReference type="ARBA" id="ARBA00022723"/>
    </source>
</evidence>
<dbReference type="InterPro" id="IPR017938">
    <property type="entry name" value="Riboflavin_synthase-like_b-brl"/>
</dbReference>
<dbReference type="OrthoDB" id="502624at2"/>
<comment type="caution">
    <text evidence="11">The sequence shown here is derived from an EMBL/GenBank/DDBJ whole genome shotgun (WGS) entry which is preliminary data.</text>
</comment>
<evidence type="ECO:0000256" key="5">
    <source>
        <dbReference type="ARBA" id="ARBA00023002"/>
    </source>
</evidence>
<dbReference type="Gene3D" id="3.40.50.80">
    <property type="entry name" value="Nucleotide-binding domain of ferredoxin-NADP reductase (FNR) module"/>
    <property type="match status" value="1"/>
</dbReference>
<dbReference type="PANTHER" id="PTHR47354:SF1">
    <property type="entry name" value="CARNITINE MONOOXYGENASE REDUCTASE SUBUNIT"/>
    <property type="match status" value="1"/>
</dbReference>
<dbReference type="SUPFAM" id="SSF54292">
    <property type="entry name" value="2Fe-2S ferredoxin-like"/>
    <property type="match status" value="1"/>
</dbReference>
<evidence type="ECO:0000256" key="8">
    <source>
        <dbReference type="SAM" id="MobiDB-lite"/>
    </source>
</evidence>
<dbReference type="Pfam" id="PF00111">
    <property type="entry name" value="Fer2"/>
    <property type="match status" value="1"/>
</dbReference>
<protein>
    <submittedName>
        <fullName evidence="11">Oxidoreductase</fullName>
    </submittedName>
</protein>
<dbReference type="InterPro" id="IPR017927">
    <property type="entry name" value="FAD-bd_FR_type"/>
</dbReference>
<dbReference type="CDD" id="cd06185">
    <property type="entry name" value="PDR_like"/>
    <property type="match status" value="1"/>
</dbReference>
<accession>A0A5N8XDX1</accession>
<evidence type="ECO:0000313" key="12">
    <source>
        <dbReference type="Proteomes" id="UP000400924"/>
    </source>
</evidence>
<keyword evidence="3" id="KW-0001">2Fe-2S</keyword>
<evidence type="ECO:0000256" key="3">
    <source>
        <dbReference type="ARBA" id="ARBA00022714"/>
    </source>
</evidence>
<organism evidence="11 12">
    <name type="scientific">Streptomyces spongiae</name>
    <dbReference type="NCBI Taxonomy" id="565072"/>
    <lineage>
        <taxon>Bacteria</taxon>
        <taxon>Bacillati</taxon>
        <taxon>Actinomycetota</taxon>
        <taxon>Actinomycetes</taxon>
        <taxon>Kitasatosporales</taxon>
        <taxon>Streptomycetaceae</taxon>
        <taxon>Streptomyces</taxon>
    </lineage>
</organism>
<evidence type="ECO:0000256" key="2">
    <source>
        <dbReference type="ARBA" id="ARBA00022630"/>
    </source>
</evidence>
<dbReference type="InterPro" id="IPR036010">
    <property type="entry name" value="2Fe-2S_ferredoxin-like_sf"/>
</dbReference>
<name>A0A5N8XDX1_9ACTN</name>
<gene>
    <name evidence="11" type="ORF">FNH08_10840</name>
</gene>
<evidence type="ECO:0000256" key="6">
    <source>
        <dbReference type="ARBA" id="ARBA00023004"/>
    </source>
</evidence>
<dbReference type="InterPro" id="IPR001041">
    <property type="entry name" value="2Fe-2S_ferredoxin-type"/>
</dbReference>
<dbReference type="SUPFAM" id="SSF52343">
    <property type="entry name" value="Ferredoxin reductase-like, C-terminal NADP-linked domain"/>
    <property type="match status" value="1"/>
</dbReference>
<keyword evidence="6" id="KW-0408">Iron</keyword>
<dbReference type="Proteomes" id="UP000400924">
    <property type="component" value="Unassembled WGS sequence"/>
</dbReference>
<dbReference type="CDD" id="cd00207">
    <property type="entry name" value="fer2"/>
    <property type="match status" value="1"/>
</dbReference>
<dbReference type="AlphaFoldDB" id="A0A5N8XDX1"/>
<dbReference type="InterPro" id="IPR039261">
    <property type="entry name" value="FNR_nucleotide-bd"/>
</dbReference>
<evidence type="ECO:0000259" key="10">
    <source>
        <dbReference type="PROSITE" id="PS51384"/>
    </source>
</evidence>
<comment type="cofactor">
    <cofactor evidence="1">
        <name>FAD</name>
        <dbReference type="ChEBI" id="CHEBI:57692"/>
    </cofactor>
</comment>
<dbReference type="SUPFAM" id="SSF63380">
    <property type="entry name" value="Riboflavin synthase domain-like"/>
    <property type="match status" value="1"/>
</dbReference>
<dbReference type="PRINTS" id="PR00409">
    <property type="entry name" value="PHDIOXRDTASE"/>
</dbReference>